<evidence type="ECO:0000313" key="3">
    <source>
        <dbReference type="EMBL" id="SDD72110.1"/>
    </source>
</evidence>
<evidence type="ECO:0000256" key="1">
    <source>
        <dbReference type="ARBA" id="ARBA00006484"/>
    </source>
</evidence>
<protein>
    <submittedName>
        <fullName evidence="3">3-oxoacyl-[acyl-carrier protein] reductase</fullName>
    </submittedName>
</protein>
<reference evidence="3 4" key="1">
    <citation type="submission" date="2016-10" db="EMBL/GenBank/DDBJ databases">
        <authorList>
            <person name="de Groot N.N."/>
        </authorList>
    </citation>
    <scope>NUCLEOTIDE SEQUENCE [LARGE SCALE GENOMIC DNA]</scope>
    <source>
        <strain evidence="3 4">CPCC 100156</strain>
    </source>
</reference>
<dbReference type="RefSeq" id="WP_090664143.1">
    <property type="nucleotide sequence ID" value="NZ_FMZX01000011.1"/>
</dbReference>
<dbReference type="STRING" id="938405.SAMN02927895_03098"/>
<keyword evidence="4" id="KW-1185">Reference proteome</keyword>
<dbReference type="PRINTS" id="PR00081">
    <property type="entry name" value="GDHRDH"/>
</dbReference>
<evidence type="ECO:0000259" key="2">
    <source>
        <dbReference type="SMART" id="SM00822"/>
    </source>
</evidence>
<evidence type="ECO:0000313" key="4">
    <source>
        <dbReference type="Proteomes" id="UP000198925"/>
    </source>
</evidence>
<proteinExistence type="inferred from homology"/>
<dbReference type="PANTHER" id="PTHR42879">
    <property type="entry name" value="3-OXOACYL-(ACYL-CARRIER-PROTEIN) REDUCTASE"/>
    <property type="match status" value="1"/>
</dbReference>
<dbReference type="InterPro" id="IPR036291">
    <property type="entry name" value="NAD(P)-bd_dom_sf"/>
</dbReference>
<accession>A0A1G6X1N1</accession>
<dbReference type="Pfam" id="PF13561">
    <property type="entry name" value="adh_short_C2"/>
    <property type="match status" value="1"/>
</dbReference>
<dbReference type="EMBL" id="FMZX01000011">
    <property type="protein sequence ID" value="SDD72110.1"/>
    <property type="molecule type" value="Genomic_DNA"/>
</dbReference>
<dbReference type="Proteomes" id="UP000198925">
    <property type="component" value="Unassembled WGS sequence"/>
</dbReference>
<dbReference type="InterPro" id="IPR002347">
    <property type="entry name" value="SDR_fam"/>
</dbReference>
<dbReference type="PANTHER" id="PTHR42879:SF2">
    <property type="entry name" value="3-OXOACYL-[ACYL-CARRIER-PROTEIN] REDUCTASE FABG"/>
    <property type="match status" value="1"/>
</dbReference>
<feature type="domain" description="Ketoreductase" evidence="2">
    <location>
        <begin position="8"/>
        <end position="189"/>
    </location>
</feature>
<dbReference type="AlphaFoldDB" id="A0A1G6X1N1"/>
<dbReference type="InterPro" id="IPR050259">
    <property type="entry name" value="SDR"/>
</dbReference>
<sequence length="252" mass="27062">MDLQLAGRVALVTGASAGLGRTIAAMLAAEGCRVAILARRRPLLESLAAELLVTAEPLILTEDITDPTAAPRIRDAVLSRFGRCDILVNNAGGSRPQPPGELGSEETWQEAMELNFHAARRLTHALVPAMQAAGFGRVINLTGQDEPHNVNPANAPNGATHIWAKALSRQVGRDGITVNSIPPGRIRSEQIDLRVMPTEESRRAWAEREVPAGYIGQPEDLAVLAVFLASPLARYITGQVIHVDGGTRRYSH</sequence>
<dbReference type="SUPFAM" id="SSF51735">
    <property type="entry name" value="NAD(P)-binding Rossmann-fold domains"/>
    <property type="match status" value="1"/>
</dbReference>
<dbReference type="InterPro" id="IPR057326">
    <property type="entry name" value="KR_dom"/>
</dbReference>
<comment type="similarity">
    <text evidence="1">Belongs to the short-chain dehydrogenases/reductases (SDR) family.</text>
</comment>
<dbReference type="SMART" id="SM00822">
    <property type="entry name" value="PKS_KR"/>
    <property type="match status" value="1"/>
</dbReference>
<organism evidence="3 4">
    <name type="scientific">Belnapia rosea</name>
    <dbReference type="NCBI Taxonomy" id="938405"/>
    <lineage>
        <taxon>Bacteria</taxon>
        <taxon>Pseudomonadati</taxon>
        <taxon>Pseudomonadota</taxon>
        <taxon>Alphaproteobacteria</taxon>
        <taxon>Acetobacterales</taxon>
        <taxon>Roseomonadaceae</taxon>
        <taxon>Belnapia</taxon>
    </lineage>
</organism>
<gene>
    <name evidence="3" type="ORF">SAMN04487779_1011138</name>
</gene>
<name>A0A1G6X1N1_9PROT</name>
<dbReference type="Gene3D" id="3.40.50.720">
    <property type="entry name" value="NAD(P)-binding Rossmann-like Domain"/>
    <property type="match status" value="1"/>
</dbReference>